<dbReference type="PANTHER" id="PTHR34295:SF1">
    <property type="entry name" value="BIOTIN TRANSPORTER BIOY"/>
    <property type="match status" value="1"/>
</dbReference>
<evidence type="ECO:0000256" key="1">
    <source>
        <dbReference type="ARBA" id="ARBA00010692"/>
    </source>
</evidence>
<feature type="non-terminal residue" evidence="3">
    <location>
        <position position="166"/>
    </location>
</feature>
<dbReference type="Proteomes" id="UP000229054">
    <property type="component" value="Unassembled WGS sequence"/>
</dbReference>
<accession>A0A2G9YS11</accession>
<dbReference type="Pfam" id="PF02632">
    <property type="entry name" value="BioY"/>
    <property type="match status" value="1"/>
</dbReference>
<dbReference type="InterPro" id="IPR003784">
    <property type="entry name" value="BioY"/>
</dbReference>
<feature type="transmembrane region" description="Helical" evidence="2">
    <location>
        <begin position="135"/>
        <end position="157"/>
    </location>
</feature>
<sequence length="166" mass="17387">MATLAKQSVLIDVIFSQTKVMGITKDLVLVLSFGLLTALSAQISFWIGPVPITGQTLAVLASGILLGSIRGAFSQIFYLLVGLTGLPFWFAAGGPLGVARLLGPTGGYLIGFVAAAFLAGKLAERGWARTMKTAILAMIVGNIVIYFFGLAWLAHFLPLKGLFAAG</sequence>
<keyword evidence="2" id="KW-0472">Membrane</keyword>
<evidence type="ECO:0000313" key="4">
    <source>
        <dbReference type="Proteomes" id="UP000229054"/>
    </source>
</evidence>
<feature type="transmembrane region" description="Helical" evidence="2">
    <location>
        <begin position="52"/>
        <end position="69"/>
    </location>
</feature>
<dbReference type="PANTHER" id="PTHR34295">
    <property type="entry name" value="BIOTIN TRANSPORTER BIOY"/>
    <property type="match status" value="1"/>
</dbReference>
<proteinExistence type="inferred from homology"/>
<dbReference type="AlphaFoldDB" id="A0A2G9YS11"/>
<dbReference type="Gene3D" id="1.10.1760.20">
    <property type="match status" value="1"/>
</dbReference>
<gene>
    <name evidence="3" type="ORF">COX38_03150</name>
</gene>
<reference evidence="3 4" key="1">
    <citation type="submission" date="2017-09" db="EMBL/GenBank/DDBJ databases">
        <title>Depth-based differentiation of microbial function through sediment-hosted aquifers and enrichment of novel symbionts in the deep terrestrial subsurface.</title>
        <authorList>
            <person name="Probst A.J."/>
            <person name="Ladd B."/>
            <person name="Jarett J.K."/>
            <person name="Geller-Mcgrath D.E."/>
            <person name="Sieber C.M."/>
            <person name="Emerson J.B."/>
            <person name="Anantharaman K."/>
            <person name="Thomas B.C."/>
            <person name="Malmstrom R."/>
            <person name="Stieglmeier M."/>
            <person name="Klingl A."/>
            <person name="Woyke T."/>
            <person name="Ryan C.M."/>
            <person name="Banfield J.F."/>
        </authorList>
    </citation>
    <scope>NUCLEOTIDE SEQUENCE [LARGE SCALE GENOMIC DNA]</scope>
    <source>
        <strain evidence="3">CG23_combo_of_CG06-09_8_20_14_all_39_25</strain>
    </source>
</reference>
<keyword evidence="2" id="KW-0812">Transmembrane</keyword>
<feature type="transmembrane region" description="Helical" evidence="2">
    <location>
        <begin position="76"/>
        <end position="99"/>
    </location>
</feature>
<dbReference type="EMBL" id="PCRN01000111">
    <property type="protein sequence ID" value="PIP21982.1"/>
    <property type="molecule type" value="Genomic_DNA"/>
</dbReference>
<comment type="similarity">
    <text evidence="1">Belongs to the BioY family.</text>
</comment>
<dbReference type="GO" id="GO:0015225">
    <property type="term" value="F:biotin transmembrane transporter activity"/>
    <property type="evidence" value="ECO:0007669"/>
    <property type="project" value="InterPro"/>
</dbReference>
<evidence type="ECO:0000313" key="3">
    <source>
        <dbReference type="EMBL" id="PIP21982.1"/>
    </source>
</evidence>
<feature type="transmembrane region" description="Helical" evidence="2">
    <location>
        <begin position="27"/>
        <end position="46"/>
    </location>
</feature>
<dbReference type="GO" id="GO:0005886">
    <property type="term" value="C:plasma membrane"/>
    <property type="evidence" value="ECO:0007669"/>
    <property type="project" value="InterPro"/>
</dbReference>
<dbReference type="PIRSF" id="PIRSF016661">
    <property type="entry name" value="BioY"/>
    <property type="match status" value="1"/>
</dbReference>
<keyword evidence="2" id="KW-1133">Transmembrane helix</keyword>
<comment type="caution">
    <text evidence="3">The sequence shown here is derived from an EMBL/GenBank/DDBJ whole genome shotgun (WGS) entry which is preliminary data.</text>
</comment>
<organism evidence="3 4">
    <name type="scientific">Candidatus Nealsonbacteria bacterium CG23_combo_of_CG06-09_8_20_14_all_39_25</name>
    <dbReference type="NCBI Taxonomy" id="1974723"/>
    <lineage>
        <taxon>Bacteria</taxon>
        <taxon>Candidatus Nealsoniibacteriota</taxon>
    </lineage>
</organism>
<evidence type="ECO:0000256" key="2">
    <source>
        <dbReference type="SAM" id="Phobius"/>
    </source>
</evidence>
<protein>
    <submittedName>
        <fullName evidence="3">Biotin transporter BioY</fullName>
    </submittedName>
</protein>
<name>A0A2G9YS11_9BACT</name>
<feature type="transmembrane region" description="Helical" evidence="2">
    <location>
        <begin position="105"/>
        <end position="123"/>
    </location>
</feature>